<gene>
    <name evidence="1" type="ORF">CAUJ_LOCUS3929</name>
</gene>
<proteinExistence type="predicted"/>
<sequence length="67" mass="7228">MDCICALLLRARTLQLASPFTTASSLHLLIFLFCEEAEQIEDSFPHDIADTCGPGGKCCVSASSTYD</sequence>
<keyword evidence="2" id="KW-1185">Reference proteome</keyword>
<comment type="caution">
    <text evidence="1">The sequence shown here is derived from an EMBL/GenBank/DDBJ whole genome shotgun (WGS) entry which is preliminary data.</text>
</comment>
<name>A0A8S1H3L7_9PELO</name>
<dbReference type="Proteomes" id="UP000835052">
    <property type="component" value="Unassembled WGS sequence"/>
</dbReference>
<reference evidence="1" key="1">
    <citation type="submission" date="2020-10" db="EMBL/GenBank/DDBJ databases">
        <authorList>
            <person name="Kikuchi T."/>
        </authorList>
    </citation>
    <scope>NUCLEOTIDE SEQUENCE</scope>
    <source>
        <strain evidence="1">NKZ352</strain>
    </source>
</reference>
<evidence type="ECO:0000313" key="1">
    <source>
        <dbReference type="EMBL" id="CAD6188010.1"/>
    </source>
</evidence>
<dbReference type="EMBL" id="CAJGYM010000007">
    <property type="protein sequence ID" value="CAD6188010.1"/>
    <property type="molecule type" value="Genomic_DNA"/>
</dbReference>
<dbReference type="AlphaFoldDB" id="A0A8S1H3L7"/>
<organism evidence="1 2">
    <name type="scientific">Caenorhabditis auriculariae</name>
    <dbReference type="NCBI Taxonomy" id="2777116"/>
    <lineage>
        <taxon>Eukaryota</taxon>
        <taxon>Metazoa</taxon>
        <taxon>Ecdysozoa</taxon>
        <taxon>Nematoda</taxon>
        <taxon>Chromadorea</taxon>
        <taxon>Rhabditida</taxon>
        <taxon>Rhabditina</taxon>
        <taxon>Rhabditomorpha</taxon>
        <taxon>Rhabditoidea</taxon>
        <taxon>Rhabditidae</taxon>
        <taxon>Peloderinae</taxon>
        <taxon>Caenorhabditis</taxon>
    </lineage>
</organism>
<protein>
    <submittedName>
        <fullName evidence="1">Uncharacterized protein</fullName>
    </submittedName>
</protein>
<accession>A0A8S1H3L7</accession>
<evidence type="ECO:0000313" key="2">
    <source>
        <dbReference type="Proteomes" id="UP000835052"/>
    </source>
</evidence>